<reference evidence="1" key="1">
    <citation type="submission" date="2023-03" db="EMBL/GenBank/DDBJ databases">
        <title>Massive genome expansion in bonnet fungi (Mycena s.s.) driven by repeated elements and novel gene families across ecological guilds.</title>
        <authorList>
            <consortium name="Lawrence Berkeley National Laboratory"/>
            <person name="Harder C.B."/>
            <person name="Miyauchi S."/>
            <person name="Viragh M."/>
            <person name="Kuo A."/>
            <person name="Thoen E."/>
            <person name="Andreopoulos B."/>
            <person name="Lu D."/>
            <person name="Skrede I."/>
            <person name="Drula E."/>
            <person name="Henrissat B."/>
            <person name="Morin E."/>
            <person name="Kohler A."/>
            <person name="Barry K."/>
            <person name="LaButti K."/>
            <person name="Morin E."/>
            <person name="Salamov A."/>
            <person name="Lipzen A."/>
            <person name="Mereny Z."/>
            <person name="Hegedus B."/>
            <person name="Baldrian P."/>
            <person name="Stursova M."/>
            <person name="Weitz H."/>
            <person name="Taylor A."/>
            <person name="Grigoriev I.V."/>
            <person name="Nagy L.G."/>
            <person name="Martin F."/>
            <person name="Kauserud H."/>
        </authorList>
    </citation>
    <scope>NUCLEOTIDE SEQUENCE</scope>
    <source>
        <strain evidence="1">9284</strain>
    </source>
</reference>
<gene>
    <name evidence="1" type="ORF">FB45DRAFT_882002</name>
</gene>
<dbReference type="Proteomes" id="UP001221142">
    <property type="component" value="Unassembled WGS sequence"/>
</dbReference>
<dbReference type="EMBL" id="JARKIF010000154">
    <property type="protein sequence ID" value="KAJ7603305.1"/>
    <property type="molecule type" value="Genomic_DNA"/>
</dbReference>
<comment type="caution">
    <text evidence="1">The sequence shown here is derived from an EMBL/GenBank/DDBJ whole genome shotgun (WGS) entry which is preliminary data.</text>
</comment>
<name>A0AAD7F7Q1_9AGAR</name>
<accession>A0AAD7F7Q1</accession>
<evidence type="ECO:0000313" key="2">
    <source>
        <dbReference type="Proteomes" id="UP001221142"/>
    </source>
</evidence>
<keyword evidence="2" id="KW-1185">Reference proteome</keyword>
<dbReference type="AlphaFoldDB" id="A0AAD7F7Q1"/>
<proteinExistence type="predicted"/>
<organism evidence="1 2">
    <name type="scientific">Roridomyces roridus</name>
    <dbReference type="NCBI Taxonomy" id="1738132"/>
    <lineage>
        <taxon>Eukaryota</taxon>
        <taxon>Fungi</taxon>
        <taxon>Dikarya</taxon>
        <taxon>Basidiomycota</taxon>
        <taxon>Agaricomycotina</taxon>
        <taxon>Agaricomycetes</taxon>
        <taxon>Agaricomycetidae</taxon>
        <taxon>Agaricales</taxon>
        <taxon>Marasmiineae</taxon>
        <taxon>Mycenaceae</taxon>
        <taxon>Roridomyces</taxon>
    </lineage>
</organism>
<sequence length="171" mass="18740">MPRIEFSFLLGMEYSAYNLCGSGIHVKSTINEHPDLPAGMKMFAQLVVNNVIIQQTVPANVTTFYITILREAQGVRLLGFAEIAQGSNEDLAFGEEQKPFQLPLTRVNNNGPLFTLAVEFNSIAELSSRNDLAIERSVDNPRADTVPAAYPPGGTRKAAELAWPYLLGTVE</sequence>
<evidence type="ECO:0000313" key="1">
    <source>
        <dbReference type="EMBL" id="KAJ7603305.1"/>
    </source>
</evidence>
<protein>
    <submittedName>
        <fullName evidence="1">Uncharacterized protein</fullName>
    </submittedName>
</protein>